<evidence type="ECO:0000313" key="2">
    <source>
        <dbReference type="EMBL" id="KAK4108412.1"/>
    </source>
</evidence>
<dbReference type="EMBL" id="MU853363">
    <property type="protein sequence ID" value="KAK4108412.1"/>
    <property type="molecule type" value="Genomic_DNA"/>
</dbReference>
<dbReference type="AlphaFoldDB" id="A0AAN6QJQ0"/>
<reference evidence="2" key="1">
    <citation type="journal article" date="2023" name="Mol. Phylogenet. Evol.">
        <title>Genome-scale phylogeny and comparative genomics of the fungal order Sordariales.</title>
        <authorList>
            <person name="Hensen N."/>
            <person name="Bonometti L."/>
            <person name="Westerberg I."/>
            <person name="Brannstrom I.O."/>
            <person name="Guillou S."/>
            <person name="Cros-Aarteil S."/>
            <person name="Calhoun S."/>
            <person name="Haridas S."/>
            <person name="Kuo A."/>
            <person name="Mondo S."/>
            <person name="Pangilinan J."/>
            <person name="Riley R."/>
            <person name="LaButti K."/>
            <person name="Andreopoulos B."/>
            <person name="Lipzen A."/>
            <person name="Chen C."/>
            <person name="Yan M."/>
            <person name="Daum C."/>
            <person name="Ng V."/>
            <person name="Clum A."/>
            <person name="Steindorff A."/>
            <person name="Ohm R.A."/>
            <person name="Martin F."/>
            <person name="Silar P."/>
            <person name="Natvig D.O."/>
            <person name="Lalanne C."/>
            <person name="Gautier V."/>
            <person name="Ament-Velasquez S.L."/>
            <person name="Kruys A."/>
            <person name="Hutchinson M.I."/>
            <person name="Powell A.J."/>
            <person name="Barry K."/>
            <person name="Miller A.N."/>
            <person name="Grigoriev I.V."/>
            <person name="Debuchy R."/>
            <person name="Gladieux P."/>
            <person name="Hiltunen Thoren M."/>
            <person name="Johannesson H."/>
        </authorList>
    </citation>
    <scope>NUCLEOTIDE SEQUENCE</scope>
    <source>
        <strain evidence="2">CBS 508.74</strain>
    </source>
</reference>
<dbReference type="Proteomes" id="UP001302812">
    <property type="component" value="Unassembled WGS sequence"/>
</dbReference>
<dbReference type="RefSeq" id="XP_064665982.1">
    <property type="nucleotide sequence ID" value="XM_064818167.1"/>
</dbReference>
<evidence type="ECO:0000313" key="3">
    <source>
        <dbReference type="Proteomes" id="UP001302812"/>
    </source>
</evidence>
<dbReference type="Gene3D" id="3.40.50.2300">
    <property type="match status" value="1"/>
</dbReference>
<proteinExistence type="predicted"/>
<accession>A0AAN6QJQ0</accession>
<organism evidence="2 3">
    <name type="scientific">Canariomyces notabilis</name>
    <dbReference type="NCBI Taxonomy" id="2074819"/>
    <lineage>
        <taxon>Eukaryota</taxon>
        <taxon>Fungi</taxon>
        <taxon>Dikarya</taxon>
        <taxon>Ascomycota</taxon>
        <taxon>Pezizomycotina</taxon>
        <taxon>Sordariomycetes</taxon>
        <taxon>Sordariomycetidae</taxon>
        <taxon>Sordariales</taxon>
        <taxon>Chaetomiaceae</taxon>
        <taxon>Canariomyces</taxon>
    </lineage>
</organism>
<evidence type="ECO:0000256" key="1">
    <source>
        <dbReference type="SAM" id="MobiDB-lite"/>
    </source>
</evidence>
<reference evidence="2" key="2">
    <citation type="submission" date="2023-05" db="EMBL/GenBank/DDBJ databases">
        <authorList>
            <consortium name="Lawrence Berkeley National Laboratory"/>
            <person name="Steindorff A."/>
            <person name="Hensen N."/>
            <person name="Bonometti L."/>
            <person name="Westerberg I."/>
            <person name="Brannstrom I.O."/>
            <person name="Guillou S."/>
            <person name="Cros-Aarteil S."/>
            <person name="Calhoun S."/>
            <person name="Haridas S."/>
            <person name="Kuo A."/>
            <person name="Mondo S."/>
            <person name="Pangilinan J."/>
            <person name="Riley R."/>
            <person name="Labutti K."/>
            <person name="Andreopoulos B."/>
            <person name="Lipzen A."/>
            <person name="Chen C."/>
            <person name="Yanf M."/>
            <person name="Daum C."/>
            <person name="Ng V."/>
            <person name="Clum A."/>
            <person name="Ohm R."/>
            <person name="Martin F."/>
            <person name="Silar P."/>
            <person name="Natvig D."/>
            <person name="Lalanne C."/>
            <person name="Gautier V."/>
            <person name="Ament-Velasquez S.L."/>
            <person name="Kruys A."/>
            <person name="Hutchinson M.I."/>
            <person name="Powell A.J."/>
            <person name="Barry K."/>
            <person name="Miller A.N."/>
            <person name="Grigoriev I.V."/>
            <person name="Debuchy R."/>
            <person name="Gladieux P."/>
            <person name="Thoren M.H."/>
            <person name="Johannesson H."/>
        </authorList>
    </citation>
    <scope>NUCLEOTIDE SEQUENCE</scope>
    <source>
        <strain evidence="2">CBS 508.74</strain>
    </source>
</reference>
<protein>
    <submittedName>
        <fullName evidence="2">Uncharacterized protein</fullName>
    </submittedName>
</protein>
<comment type="caution">
    <text evidence="2">The sequence shown here is derived from an EMBL/GenBank/DDBJ whole genome shotgun (WGS) entry which is preliminary data.</text>
</comment>
<dbReference type="GeneID" id="89942292"/>
<sequence>MALDLGTVLAIIEIADKAIEIYKRIDGLPQQMSQLGRRLTKLNIFLVRLEVFIKTKPVTASASLYPGQQQDLGKLLDGIKENVTKVYDLFERYEKGILSRSMDLEFRAKWISNIWFSLIDNSPEKIQLIMEEIDYDRSVLSDYMAIMAIDRPQRPPAAGRKPNITNKAAAGAARPAKPAGSPVKSRRDYKVLFVDPYNTERSVIAESLLKLFGERTKNLKTNGGPGPDWRISDVQSAGFFVKAGSDCVDVIDNLQYSFASFKKDWRPGGQKPVGTALAAVFDNQWYDYPFKRAVWDEASGRTSRGLRKDMFARFDFIFVFTRREHDNMVKLKEALGKNAAAPRGKGRVLHLGAFLAQGAGGGSKEILYPKTNPDGSQIRSNWNGKVAEIKTALKEFLKQEMQWKQPDDKDTPASTQKAVSTGKS</sequence>
<feature type="compositionally biased region" description="Low complexity" evidence="1">
    <location>
        <begin position="167"/>
        <end position="180"/>
    </location>
</feature>
<keyword evidence="3" id="KW-1185">Reference proteome</keyword>
<feature type="compositionally biased region" description="Polar residues" evidence="1">
    <location>
        <begin position="412"/>
        <end position="424"/>
    </location>
</feature>
<gene>
    <name evidence="2" type="ORF">N656DRAFT_801795</name>
</gene>
<feature type="region of interest" description="Disordered" evidence="1">
    <location>
        <begin position="400"/>
        <end position="424"/>
    </location>
</feature>
<name>A0AAN6QJQ0_9PEZI</name>
<feature type="region of interest" description="Disordered" evidence="1">
    <location>
        <begin position="154"/>
        <end position="183"/>
    </location>
</feature>